<gene>
    <name evidence="2" type="ORF">UCDDA912_g02683</name>
</gene>
<name>A0A0G2HR63_9PEZI</name>
<dbReference type="OrthoDB" id="5401106at2759"/>
<evidence type="ECO:0000256" key="1">
    <source>
        <dbReference type="SAM" id="MobiDB-lite"/>
    </source>
</evidence>
<evidence type="ECO:0000313" key="3">
    <source>
        <dbReference type="Proteomes" id="UP000034680"/>
    </source>
</evidence>
<proteinExistence type="predicted"/>
<feature type="compositionally biased region" description="Low complexity" evidence="1">
    <location>
        <begin position="322"/>
        <end position="343"/>
    </location>
</feature>
<evidence type="ECO:0000313" key="2">
    <source>
        <dbReference type="EMBL" id="KKY37338.1"/>
    </source>
</evidence>
<protein>
    <submittedName>
        <fullName evidence="2">Putative gastric mucin-like protein</fullName>
    </submittedName>
</protein>
<feature type="region of interest" description="Disordered" evidence="1">
    <location>
        <begin position="128"/>
        <end position="184"/>
    </location>
</feature>
<reference evidence="2 3" key="1">
    <citation type="submission" date="2015-05" db="EMBL/GenBank/DDBJ databases">
        <title>Distinctive expansion of gene families associated with plant cell wall degradation and secondary metabolism in the genomes of grapevine trunk pathogens.</title>
        <authorList>
            <person name="Lawrence D.P."/>
            <person name="Travadon R."/>
            <person name="Rolshausen P.E."/>
            <person name="Baumgartner K."/>
        </authorList>
    </citation>
    <scope>NUCLEOTIDE SEQUENCE [LARGE SCALE GENOMIC DNA]</scope>
    <source>
        <strain evidence="2">DA912</strain>
    </source>
</reference>
<comment type="caution">
    <text evidence="2">The sequence shown here is derived from an EMBL/GenBank/DDBJ whole genome shotgun (WGS) entry which is preliminary data.</text>
</comment>
<dbReference type="AlphaFoldDB" id="A0A0G2HR63"/>
<dbReference type="Proteomes" id="UP000034680">
    <property type="component" value="Unassembled WGS sequence"/>
</dbReference>
<organism evidence="2 3">
    <name type="scientific">Diaporthe ampelina</name>
    <dbReference type="NCBI Taxonomy" id="1214573"/>
    <lineage>
        <taxon>Eukaryota</taxon>
        <taxon>Fungi</taxon>
        <taxon>Dikarya</taxon>
        <taxon>Ascomycota</taxon>
        <taxon>Pezizomycotina</taxon>
        <taxon>Sordariomycetes</taxon>
        <taxon>Sordariomycetidae</taxon>
        <taxon>Diaporthales</taxon>
        <taxon>Diaporthaceae</taxon>
        <taxon>Diaporthe</taxon>
    </lineage>
</organism>
<sequence>MILAMGRQNGVKRRFLSALTGQVEKLGAKSSGMSRSGRLDLRYLIANATQFLTAQPLAHQTQNNPFDDPYMVASLIIPHLETYLAASYGTRFLLLEYPAEHLATVLALQKLVGTEMFKVAGIIDSEATSPSPSGISSPISSRPSSHPAAPFSNTDTKGLDSSLLGSPFPDERSKTHPAHQKKSSFSEANYLLTSSATESEISVFVATILKDLTEIDQYYVPEISSLPPARPGTAKSTKSTATGGAGLPTLMSKFALQGPNGSPAYTHTAVFGPPANLPVSPPYTNDGDGESGRSTPRVVTAPGAAAASVQNFPFPPPPPAPRSASPSPSAASSRSRGPGARARSLTRRRLGKLGNEGGPDDGASMYTVSVVGDGEFYDEEEKRLMPLYMRQSELRKGNSRKALKWLGLA</sequence>
<dbReference type="EMBL" id="LCUC01000090">
    <property type="protein sequence ID" value="KKY37338.1"/>
    <property type="molecule type" value="Genomic_DNA"/>
</dbReference>
<feature type="region of interest" description="Disordered" evidence="1">
    <location>
        <begin position="276"/>
        <end position="366"/>
    </location>
</feature>
<reference evidence="2 3" key="2">
    <citation type="submission" date="2015-05" db="EMBL/GenBank/DDBJ databases">
        <authorList>
            <person name="Morales-Cruz A."/>
            <person name="Amrine K.C."/>
            <person name="Cantu D."/>
        </authorList>
    </citation>
    <scope>NUCLEOTIDE SEQUENCE [LARGE SCALE GENOMIC DNA]</scope>
    <source>
        <strain evidence="2">DA912</strain>
    </source>
</reference>
<accession>A0A0G2HR63</accession>
<keyword evidence="3" id="KW-1185">Reference proteome</keyword>
<feature type="compositionally biased region" description="Low complexity" evidence="1">
    <location>
        <begin position="128"/>
        <end position="152"/>
    </location>
</feature>
<dbReference type="STRING" id="1214573.A0A0G2HR63"/>